<evidence type="ECO:0000313" key="3">
    <source>
        <dbReference type="EMBL" id="TKT70607.1"/>
    </source>
</evidence>
<feature type="domain" description="Activator of Hsp90 ATPase homologue 1/2-like C-terminal" evidence="2">
    <location>
        <begin position="22"/>
        <end position="170"/>
    </location>
</feature>
<sequence>MLTQAKPIATASREFAVTRTFNAPRDLVWKAWSEADRLAQWWGPKGGKLDVAKLEFRPGGVFHYSMLMPDGATTWWGRFVYREIVKPERIVFVSSFSDAKGGIARAPFDPTWPLEVHNTLTLSEHDGKTMLELHGAPVNPSAEERVSFEGLFDCMQQGYGGTFDQLDEHLAKT</sequence>
<dbReference type="SUPFAM" id="SSF55961">
    <property type="entry name" value="Bet v1-like"/>
    <property type="match status" value="1"/>
</dbReference>
<gene>
    <name evidence="3" type="ORF">YH63_003835</name>
</gene>
<dbReference type="STRING" id="211460.YH63_15050"/>
<dbReference type="Gene3D" id="3.30.530.20">
    <property type="match status" value="1"/>
</dbReference>
<dbReference type="AlphaFoldDB" id="A0A4U6BKE4"/>
<dbReference type="InterPro" id="IPR023393">
    <property type="entry name" value="START-like_dom_sf"/>
</dbReference>
<dbReference type="EMBL" id="LBIA02000001">
    <property type="protein sequence ID" value="TKT70607.1"/>
    <property type="molecule type" value="Genomic_DNA"/>
</dbReference>
<reference evidence="3" key="1">
    <citation type="submission" date="2019-04" db="EMBL/GenBank/DDBJ databases">
        <title>Whole genome sequencing of cave bacteria.</title>
        <authorList>
            <person name="Gan H.M."/>
            <person name="Barton H."/>
            <person name="Savka M.A."/>
        </authorList>
    </citation>
    <scope>NUCLEOTIDE SEQUENCE [LARGE SCALE GENOMIC DNA]</scope>
    <source>
        <strain evidence="3">LC387</strain>
    </source>
</reference>
<dbReference type="RefSeq" id="WP_046828753.1">
    <property type="nucleotide sequence ID" value="NZ_LBIA02000001.1"/>
</dbReference>
<accession>A0A4U6BKE4</accession>
<dbReference type="InterPro" id="IPR013538">
    <property type="entry name" value="ASHA1/2-like_C"/>
</dbReference>
<dbReference type="Pfam" id="PF08327">
    <property type="entry name" value="AHSA1"/>
    <property type="match status" value="1"/>
</dbReference>
<evidence type="ECO:0000256" key="1">
    <source>
        <dbReference type="ARBA" id="ARBA00006817"/>
    </source>
</evidence>
<organism evidence="3 4">
    <name type="scientific">Afipia massiliensis</name>
    <dbReference type="NCBI Taxonomy" id="211460"/>
    <lineage>
        <taxon>Bacteria</taxon>
        <taxon>Pseudomonadati</taxon>
        <taxon>Pseudomonadota</taxon>
        <taxon>Alphaproteobacteria</taxon>
        <taxon>Hyphomicrobiales</taxon>
        <taxon>Nitrobacteraceae</taxon>
        <taxon>Afipia</taxon>
    </lineage>
</organism>
<evidence type="ECO:0000259" key="2">
    <source>
        <dbReference type="Pfam" id="PF08327"/>
    </source>
</evidence>
<keyword evidence="4" id="KW-1185">Reference proteome</keyword>
<evidence type="ECO:0000313" key="4">
    <source>
        <dbReference type="Proteomes" id="UP000034832"/>
    </source>
</evidence>
<comment type="caution">
    <text evidence="3">The sequence shown here is derived from an EMBL/GenBank/DDBJ whole genome shotgun (WGS) entry which is preliminary data.</text>
</comment>
<dbReference type="OrthoDB" id="9805228at2"/>
<proteinExistence type="inferred from homology"/>
<name>A0A4U6BKE4_9BRAD</name>
<comment type="similarity">
    <text evidence="1">Belongs to the AHA1 family.</text>
</comment>
<dbReference type="CDD" id="cd07814">
    <property type="entry name" value="SRPBCC_CalC_Aha1-like"/>
    <property type="match status" value="1"/>
</dbReference>
<dbReference type="Proteomes" id="UP000034832">
    <property type="component" value="Unassembled WGS sequence"/>
</dbReference>
<protein>
    <submittedName>
        <fullName evidence="3">SRPBCC domain-containing protein</fullName>
    </submittedName>
</protein>